<comment type="subcellular location">
    <subcellularLocation>
        <location evidence="1">Cell outer membrane</location>
    </subcellularLocation>
</comment>
<dbReference type="InterPro" id="IPR036942">
    <property type="entry name" value="Beta-barrel_TonB_sf"/>
</dbReference>
<dbReference type="Gene3D" id="2.40.170.20">
    <property type="entry name" value="TonB-dependent receptor, beta-barrel domain"/>
    <property type="match status" value="1"/>
</dbReference>
<keyword evidence="5" id="KW-1185">Reference proteome</keyword>
<organism evidence="4 5">
    <name type="scientific">Hymenobacter humi</name>
    <dbReference type="NCBI Taxonomy" id="1411620"/>
    <lineage>
        <taxon>Bacteria</taxon>
        <taxon>Pseudomonadati</taxon>
        <taxon>Bacteroidota</taxon>
        <taxon>Cytophagia</taxon>
        <taxon>Cytophagales</taxon>
        <taxon>Hymenobacteraceae</taxon>
        <taxon>Hymenobacter</taxon>
    </lineage>
</organism>
<reference evidence="5" key="1">
    <citation type="journal article" date="2019" name="Int. J. Syst. Evol. Microbiol.">
        <title>The Global Catalogue of Microorganisms (GCM) 10K type strain sequencing project: providing services to taxonomists for standard genome sequencing and annotation.</title>
        <authorList>
            <consortium name="The Broad Institute Genomics Platform"/>
            <consortium name="The Broad Institute Genome Sequencing Center for Infectious Disease"/>
            <person name="Wu L."/>
            <person name="Ma J."/>
        </authorList>
    </citation>
    <scope>NUCLEOTIDE SEQUENCE [LARGE SCALE GENOMIC DNA]</scope>
    <source>
        <strain evidence="5">JCM 19635</strain>
    </source>
</reference>
<evidence type="ECO:0000256" key="1">
    <source>
        <dbReference type="ARBA" id="ARBA00004442"/>
    </source>
</evidence>
<protein>
    <recommendedName>
        <fullName evidence="6">TonB-dependent receptor</fullName>
    </recommendedName>
</protein>
<dbReference type="RefSeq" id="WP_380205317.1">
    <property type="nucleotide sequence ID" value="NZ_JBHTEK010000001.1"/>
</dbReference>
<evidence type="ECO:0000313" key="4">
    <source>
        <dbReference type="EMBL" id="MFC7669844.1"/>
    </source>
</evidence>
<keyword evidence="2" id="KW-0472">Membrane</keyword>
<keyword evidence="3" id="KW-0998">Cell outer membrane</keyword>
<proteinExistence type="predicted"/>
<evidence type="ECO:0000313" key="5">
    <source>
        <dbReference type="Proteomes" id="UP001596513"/>
    </source>
</evidence>
<evidence type="ECO:0000256" key="2">
    <source>
        <dbReference type="ARBA" id="ARBA00023136"/>
    </source>
</evidence>
<comment type="caution">
    <text evidence="4">The sequence shown here is derived from an EMBL/GenBank/DDBJ whole genome shotgun (WGS) entry which is preliminary data.</text>
</comment>
<accession>A0ABW2UAB6</accession>
<dbReference type="Proteomes" id="UP001596513">
    <property type="component" value="Unassembled WGS sequence"/>
</dbReference>
<evidence type="ECO:0008006" key="6">
    <source>
        <dbReference type="Google" id="ProtNLM"/>
    </source>
</evidence>
<sequence length="51" mass="5838">MSWERRWLKLEASVNNLADARYFTRRATAYPGPGILPSDGRSYFFTAGVKL</sequence>
<gene>
    <name evidence="4" type="ORF">ACFQT0_22620</name>
</gene>
<name>A0ABW2UAB6_9BACT</name>
<evidence type="ECO:0000256" key="3">
    <source>
        <dbReference type="ARBA" id="ARBA00023237"/>
    </source>
</evidence>
<dbReference type="EMBL" id="JBHTEK010000001">
    <property type="protein sequence ID" value="MFC7669844.1"/>
    <property type="molecule type" value="Genomic_DNA"/>
</dbReference>